<feature type="transmembrane region" description="Helical" evidence="9">
    <location>
        <begin position="96"/>
        <end position="115"/>
    </location>
</feature>
<keyword evidence="6 9" id="KW-0378">Hydrolase</keyword>
<dbReference type="InterPro" id="IPR001872">
    <property type="entry name" value="Peptidase_A8"/>
</dbReference>
<evidence type="ECO:0000313" key="13">
    <source>
        <dbReference type="Proteomes" id="UP000248806"/>
    </source>
</evidence>
<dbReference type="RefSeq" id="WP_170142520.1">
    <property type="nucleotide sequence ID" value="NZ_BIFX01000001.1"/>
</dbReference>
<keyword evidence="2 9" id="KW-1003">Cell membrane</keyword>
<comment type="pathway">
    <text evidence="9">Protein modification; lipoprotein biosynthesis (signal peptide cleavage).</text>
</comment>
<evidence type="ECO:0000256" key="4">
    <source>
        <dbReference type="ARBA" id="ARBA00022692"/>
    </source>
</evidence>
<accession>A0A326UP96</accession>
<evidence type="ECO:0000256" key="1">
    <source>
        <dbReference type="ARBA" id="ARBA00006139"/>
    </source>
</evidence>
<dbReference type="PROSITE" id="PS00855">
    <property type="entry name" value="SPASE_II"/>
    <property type="match status" value="1"/>
</dbReference>
<comment type="function">
    <text evidence="9 10">This protein specifically catalyzes the removal of signal peptides from prolipoproteins.</text>
</comment>
<evidence type="ECO:0000256" key="7">
    <source>
        <dbReference type="ARBA" id="ARBA00022989"/>
    </source>
</evidence>
<dbReference type="Pfam" id="PF01252">
    <property type="entry name" value="Peptidase_A8"/>
    <property type="match status" value="1"/>
</dbReference>
<evidence type="ECO:0000256" key="10">
    <source>
        <dbReference type="RuleBase" id="RU000594"/>
    </source>
</evidence>
<dbReference type="PRINTS" id="PR00781">
    <property type="entry name" value="LIPOSIGPTASE"/>
</dbReference>
<dbReference type="GO" id="GO:0005886">
    <property type="term" value="C:plasma membrane"/>
    <property type="evidence" value="ECO:0007669"/>
    <property type="project" value="UniProtKB-SubCell"/>
</dbReference>
<dbReference type="EC" id="3.4.23.36" evidence="9"/>
<dbReference type="UniPathway" id="UPA00665"/>
<proteinExistence type="inferred from homology"/>
<evidence type="ECO:0000256" key="8">
    <source>
        <dbReference type="ARBA" id="ARBA00023136"/>
    </source>
</evidence>
<evidence type="ECO:0000256" key="3">
    <source>
        <dbReference type="ARBA" id="ARBA00022670"/>
    </source>
</evidence>
<dbReference type="PANTHER" id="PTHR33695:SF1">
    <property type="entry name" value="LIPOPROTEIN SIGNAL PEPTIDASE"/>
    <property type="match status" value="1"/>
</dbReference>
<reference evidence="12 13" key="1">
    <citation type="submission" date="2018-06" db="EMBL/GenBank/DDBJ databases">
        <title>Genomic Encyclopedia of Archaeal and Bacterial Type Strains, Phase II (KMG-II): from individual species to whole genera.</title>
        <authorList>
            <person name="Goeker M."/>
        </authorList>
    </citation>
    <scope>NUCLEOTIDE SEQUENCE [LARGE SCALE GENOMIC DNA]</scope>
    <source>
        <strain evidence="12 13">ATCC BAA-1881</strain>
    </source>
</reference>
<dbReference type="AlphaFoldDB" id="A0A326UP96"/>
<keyword evidence="3 9" id="KW-0645">Protease</keyword>
<keyword evidence="5 9" id="KW-0064">Aspartyl protease</keyword>
<evidence type="ECO:0000256" key="9">
    <source>
        <dbReference type="HAMAP-Rule" id="MF_00161"/>
    </source>
</evidence>
<dbReference type="Proteomes" id="UP000248806">
    <property type="component" value="Unassembled WGS sequence"/>
</dbReference>
<feature type="transmembrane region" description="Helical" evidence="9">
    <location>
        <begin position="12"/>
        <end position="31"/>
    </location>
</feature>
<dbReference type="HAMAP" id="MF_00161">
    <property type="entry name" value="LspA"/>
    <property type="match status" value="1"/>
</dbReference>
<gene>
    <name evidence="9" type="primary">lspA</name>
    <name evidence="12" type="ORF">EI42_02058</name>
</gene>
<comment type="catalytic activity">
    <reaction evidence="9 10">
        <text>Release of signal peptides from bacterial membrane prolipoproteins. Hydrolyzes -Xaa-Yaa-Zaa-|-(S,diacylglyceryl)Cys-, in which Xaa is hydrophobic (preferably Leu), and Yaa (Ala or Ser) and Zaa (Gly or Ala) have small, neutral side chains.</text>
        <dbReference type="EC" id="3.4.23.36"/>
    </reaction>
</comment>
<dbReference type="NCBIfam" id="TIGR00077">
    <property type="entry name" value="lspA"/>
    <property type="match status" value="1"/>
</dbReference>
<sequence length="189" mass="20931">MAVKRARIYDAIALFTVLLILALDQWTKFLVVTHLSPPESKPPISIIGKYLSIYYIQNNGAAFSMLDSNPLLLTVLIMVAIVVISYLYFRNLNTGSLFSKIIFGMIIGGAVGNLIDRARYGGYVVDFLSFRIPELNFSFAIFNIADACISVGVVLLFILVLWNGFHHSEQEEGAEKKLQSSTPSSSSNE</sequence>
<feature type="transmembrane region" description="Helical" evidence="9">
    <location>
        <begin position="71"/>
        <end position="89"/>
    </location>
</feature>
<dbReference type="GO" id="GO:0004190">
    <property type="term" value="F:aspartic-type endopeptidase activity"/>
    <property type="evidence" value="ECO:0007669"/>
    <property type="project" value="UniProtKB-UniRule"/>
</dbReference>
<comment type="caution">
    <text evidence="12">The sequence shown here is derived from an EMBL/GenBank/DDBJ whole genome shotgun (WGS) entry which is preliminary data.</text>
</comment>
<dbReference type="EMBL" id="QKUF01000005">
    <property type="protein sequence ID" value="PZW32032.1"/>
    <property type="molecule type" value="Genomic_DNA"/>
</dbReference>
<feature type="active site" evidence="9">
    <location>
        <position position="126"/>
    </location>
</feature>
<dbReference type="PANTHER" id="PTHR33695">
    <property type="entry name" value="LIPOPROTEIN SIGNAL PEPTIDASE"/>
    <property type="match status" value="1"/>
</dbReference>
<evidence type="ECO:0000256" key="2">
    <source>
        <dbReference type="ARBA" id="ARBA00022475"/>
    </source>
</evidence>
<evidence type="ECO:0000313" key="12">
    <source>
        <dbReference type="EMBL" id="PZW32032.1"/>
    </source>
</evidence>
<evidence type="ECO:0000256" key="11">
    <source>
        <dbReference type="RuleBase" id="RU004181"/>
    </source>
</evidence>
<keyword evidence="13" id="KW-1185">Reference proteome</keyword>
<comment type="subcellular location">
    <subcellularLocation>
        <location evidence="9">Cell membrane</location>
        <topology evidence="9">Multi-pass membrane protein</topology>
    </subcellularLocation>
</comment>
<keyword evidence="7 9" id="KW-1133">Transmembrane helix</keyword>
<dbReference type="GO" id="GO:0006508">
    <property type="term" value="P:proteolysis"/>
    <property type="evidence" value="ECO:0007669"/>
    <property type="project" value="UniProtKB-KW"/>
</dbReference>
<protein>
    <recommendedName>
        <fullName evidence="9">Lipoprotein signal peptidase</fullName>
        <ecNumber evidence="9">3.4.23.36</ecNumber>
    </recommendedName>
    <alternativeName>
        <fullName evidence="9">Prolipoprotein signal peptidase</fullName>
    </alternativeName>
    <alternativeName>
        <fullName evidence="9">Signal peptidase II</fullName>
        <shortName evidence="9">SPase II</shortName>
    </alternativeName>
</protein>
<evidence type="ECO:0000256" key="6">
    <source>
        <dbReference type="ARBA" id="ARBA00022801"/>
    </source>
</evidence>
<feature type="transmembrane region" description="Helical" evidence="9">
    <location>
        <begin position="135"/>
        <end position="162"/>
    </location>
</feature>
<keyword evidence="4 9" id="KW-0812">Transmembrane</keyword>
<feature type="active site" evidence="9">
    <location>
        <position position="146"/>
    </location>
</feature>
<name>A0A326UP96_THEHA</name>
<comment type="similarity">
    <text evidence="1 9 11">Belongs to the peptidase A8 family.</text>
</comment>
<organism evidence="12 13">
    <name type="scientific">Thermosporothrix hazakensis</name>
    <dbReference type="NCBI Taxonomy" id="644383"/>
    <lineage>
        <taxon>Bacteria</taxon>
        <taxon>Bacillati</taxon>
        <taxon>Chloroflexota</taxon>
        <taxon>Ktedonobacteria</taxon>
        <taxon>Ktedonobacterales</taxon>
        <taxon>Thermosporotrichaceae</taxon>
        <taxon>Thermosporothrix</taxon>
    </lineage>
</organism>
<keyword evidence="8 9" id="KW-0472">Membrane</keyword>
<evidence type="ECO:0000256" key="5">
    <source>
        <dbReference type="ARBA" id="ARBA00022750"/>
    </source>
</evidence>